<comment type="caution">
    <text evidence="2">The sequence shown here is derived from an EMBL/GenBank/DDBJ whole genome shotgun (WGS) entry which is preliminary data.</text>
</comment>
<reference evidence="2" key="2">
    <citation type="submission" date="2023-05" db="EMBL/GenBank/DDBJ databases">
        <authorList>
            <consortium name="Lawrence Berkeley National Laboratory"/>
            <person name="Steindorff A."/>
            <person name="Hensen N."/>
            <person name="Bonometti L."/>
            <person name="Westerberg I."/>
            <person name="Brannstrom I.O."/>
            <person name="Guillou S."/>
            <person name="Cros-Aarteil S."/>
            <person name="Calhoun S."/>
            <person name="Haridas S."/>
            <person name="Kuo A."/>
            <person name="Mondo S."/>
            <person name="Pangilinan J."/>
            <person name="Riley R."/>
            <person name="Labutti K."/>
            <person name="Andreopoulos B."/>
            <person name="Lipzen A."/>
            <person name="Chen C."/>
            <person name="Yanf M."/>
            <person name="Daum C."/>
            <person name="Ng V."/>
            <person name="Clum A."/>
            <person name="Ohm R."/>
            <person name="Martin F."/>
            <person name="Silar P."/>
            <person name="Natvig D."/>
            <person name="Lalanne C."/>
            <person name="Gautier V."/>
            <person name="Ament-Velasquez S.L."/>
            <person name="Kruys A."/>
            <person name="Hutchinson M.I."/>
            <person name="Powell A.J."/>
            <person name="Barry K."/>
            <person name="Miller A.N."/>
            <person name="Grigoriev I.V."/>
            <person name="Debuchy R."/>
            <person name="Gladieux P."/>
            <person name="Thoren M.H."/>
            <person name="Johannesson H."/>
        </authorList>
    </citation>
    <scope>NUCLEOTIDE SEQUENCE</scope>
    <source>
        <strain evidence="2">CBS 508.74</strain>
    </source>
</reference>
<evidence type="ECO:0000313" key="3">
    <source>
        <dbReference type="Proteomes" id="UP001302812"/>
    </source>
</evidence>
<keyword evidence="1" id="KW-0812">Transmembrane</keyword>
<dbReference type="AlphaFoldDB" id="A0AAN6QIC7"/>
<accession>A0AAN6QIC7</accession>
<keyword evidence="1" id="KW-1133">Transmembrane helix</keyword>
<protein>
    <submittedName>
        <fullName evidence="2">Uncharacterized protein</fullName>
    </submittedName>
</protein>
<reference evidence="2" key="1">
    <citation type="journal article" date="2023" name="Mol. Phylogenet. Evol.">
        <title>Genome-scale phylogeny and comparative genomics of the fungal order Sordariales.</title>
        <authorList>
            <person name="Hensen N."/>
            <person name="Bonometti L."/>
            <person name="Westerberg I."/>
            <person name="Brannstrom I.O."/>
            <person name="Guillou S."/>
            <person name="Cros-Aarteil S."/>
            <person name="Calhoun S."/>
            <person name="Haridas S."/>
            <person name="Kuo A."/>
            <person name="Mondo S."/>
            <person name="Pangilinan J."/>
            <person name="Riley R."/>
            <person name="LaButti K."/>
            <person name="Andreopoulos B."/>
            <person name="Lipzen A."/>
            <person name="Chen C."/>
            <person name="Yan M."/>
            <person name="Daum C."/>
            <person name="Ng V."/>
            <person name="Clum A."/>
            <person name="Steindorff A."/>
            <person name="Ohm R.A."/>
            <person name="Martin F."/>
            <person name="Silar P."/>
            <person name="Natvig D.O."/>
            <person name="Lalanne C."/>
            <person name="Gautier V."/>
            <person name="Ament-Velasquez S.L."/>
            <person name="Kruys A."/>
            <person name="Hutchinson M.I."/>
            <person name="Powell A.J."/>
            <person name="Barry K."/>
            <person name="Miller A.N."/>
            <person name="Grigoriev I.V."/>
            <person name="Debuchy R."/>
            <person name="Gladieux P."/>
            <person name="Hiltunen Thoren M."/>
            <person name="Johannesson H."/>
        </authorList>
    </citation>
    <scope>NUCLEOTIDE SEQUENCE</scope>
    <source>
        <strain evidence="2">CBS 508.74</strain>
    </source>
</reference>
<sequence length="94" mass="10407">MWQRRVNEEERKHVAAAAGGVYHCMGAMIFVAVFALWWIYQKPGADVGSVDLEGVGARLYDLKRCTPYGRKTRGRGLQLCPRGPRPTNGKGGCL</sequence>
<keyword evidence="3" id="KW-1185">Reference proteome</keyword>
<name>A0AAN6QIC7_9PEZI</name>
<evidence type="ECO:0000256" key="1">
    <source>
        <dbReference type="SAM" id="Phobius"/>
    </source>
</evidence>
<organism evidence="2 3">
    <name type="scientific">Canariomyces notabilis</name>
    <dbReference type="NCBI Taxonomy" id="2074819"/>
    <lineage>
        <taxon>Eukaryota</taxon>
        <taxon>Fungi</taxon>
        <taxon>Dikarya</taxon>
        <taxon>Ascomycota</taxon>
        <taxon>Pezizomycotina</taxon>
        <taxon>Sordariomycetes</taxon>
        <taxon>Sordariomycetidae</taxon>
        <taxon>Sordariales</taxon>
        <taxon>Chaetomiaceae</taxon>
        <taxon>Canariomyces</taxon>
    </lineage>
</organism>
<proteinExistence type="predicted"/>
<dbReference type="Proteomes" id="UP001302812">
    <property type="component" value="Unassembled WGS sequence"/>
</dbReference>
<dbReference type="GeneID" id="89933003"/>
<evidence type="ECO:0000313" key="2">
    <source>
        <dbReference type="EMBL" id="KAK4110790.1"/>
    </source>
</evidence>
<dbReference type="EMBL" id="MU853349">
    <property type="protein sequence ID" value="KAK4110790.1"/>
    <property type="molecule type" value="Genomic_DNA"/>
</dbReference>
<dbReference type="RefSeq" id="XP_064668360.1">
    <property type="nucleotide sequence ID" value="XM_064808880.1"/>
</dbReference>
<feature type="transmembrane region" description="Helical" evidence="1">
    <location>
        <begin position="21"/>
        <end position="40"/>
    </location>
</feature>
<keyword evidence="1" id="KW-0472">Membrane</keyword>
<gene>
    <name evidence="2" type="ORF">N656DRAFT_203873</name>
</gene>